<evidence type="ECO:0000313" key="5">
    <source>
        <dbReference type="EMBL" id="KAK3611616.1"/>
    </source>
</evidence>
<feature type="transmembrane region" description="Helical" evidence="2">
    <location>
        <begin position="117"/>
        <end position="144"/>
    </location>
</feature>
<feature type="repeat" description="TNFR-Cys" evidence="1">
    <location>
        <begin position="25"/>
        <end position="63"/>
    </location>
</feature>
<dbReference type="InterPro" id="IPR001368">
    <property type="entry name" value="TNFR/NGFR_Cys_rich_reg"/>
</dbReference>
<dbReference type="PROSITE" id="PS50050">
    <property type="entry name" value="TNFR_NGFR_2"/>
    <property type="match status" value="1"/>
</dbReference>
<organism evidence="5 6">
    <name type="scientific">Potamilus streckersoni</name>
    <dbReference type="NCBI Taxonomy" id="2493646"/>
    <lineage>
        <taxon>Eukaryota</taxon>
        <taxon>Metazoa</taxon>
        <taxon>Spiralia</taxon>
        <taxon>Lophotrochozoa</taxon>
        <taxon>Mollusca</taxon>
        <taxon>Bivalvia</taxon>
        <taxon>Autobranchia</taxon>
        <taxon>Heteroconchia</taxon>
        <taxon>Palaeoheterodonta</taxon>
        <taxon>Unionida</taxon>
        <taxon>Unionoidea</taxon>
        <taxon>Unionidae</taxon>
        <taxon>Ambleminae</taxon>
        <taxon>Lampsilini</taxon>
        <taxon>Potamilus</taxon>
    </lineage>
</organism>
<keyword evidence="2" id="KW-0812">Transmembrane</keyword>
<reference evidence="5" key="2">
    <citation type="journal article" date="2021" name="Genome Biol. Evol.">
        <title>Developing a high-quality reference genome for a parasitic bivalve with doubly uniparental inheritance (Bivalvia: Unionida).</title>
        <authorList>
            <person name="Smith C.H."/>
        </authorList>
    </citation>
    <scope>NUCLEOTIDE SEQUENCE</scope>
    <source>
        <strain evidence="5">CHS0354</strain>
        <tissue evidence="5">Mantle</tissue>
    </source>
</reference>
<evidence type="ECO:0000259" key="4">
    <source>
        <dbReference type="PROSITE" id="PS50050"/>
    </source>
</evidence>
<dbReference type="Gene3D" id="2.10.50.10">
    <property type="entry name" value="Tumor Necrosis Factor Receptor, subunit A, domain 2"/>
    <property type="match status" value="1"/>
</dbReference>
<keyword evidence="1" id="KW-1015">Disulfide bond</keyword>
<comment type="caution">
    <text evidence="1">Lacks conserved residue(s) required for the propagation of feature annotation.</text>
</comment>
<keyword evidence="3" id="KW-0732">Signal</keyword>
<reference evidence="5" key="1">
    <citation type="journal article" date="2021" name="Genome Biol. Evol.">
        <title>A High-Quality Reference Genome for a Parasitic Bivalve with Doubly Uniparental Inheritance (Bivalvia: Unionida).</title>
        <authorList>
            <person name="Smith C.H."/>
        </authorList>
    </citation>
    <scope>NUCLEOTIDE SEQUENCE</scope>
    <source>
        <strain evidence="5">CHS0354</strain>
    </source>
</reference>
<gene>
    <name evidence="5" type="ORF">CHS0354_018310</name>
</gene>
<dbReference type="PROSITE" id="PS00652">
    <property type="entry name" value="TNFR_NGFR_1"/>
    <property type="match status" value="1"/>
</dbReference>
<accession>A0AAE0TJN6</accession>
<comment type="caution">
    <text evidence="5">The sequence shown here is derived from an EMBL/GenBank/DDBJ whole genome shotgun (WGS) entry which is preliminary data.</text>
</comment>
<proteinExistence type="predicted"/>
<keyword evidence="2" id="KW-1133">Transmembrane helix</keyword>
<feature type="disulfide bond" evidence="1">
    <location>
        <begin position="45"/>
        <end position="63"/>
    </location>
</feature>
<evidence type="ECO:0000256" key="2">
    <source>
        <dbReference type="SAM" id="Phobius"/>
    </source>
</evidence>
<feature type="chain" id="PRO_5042295327" description="TNFR-Cys domain-containing protein" evidence="3">
    <location>
        <begin position="25"/>
        <end position="177"/>
    </location>
</feature>
<feature type="domain" description="TNFR-Cys" evidence="4">
    <location>
        <begin position="25"/>
        <end position="63"/>
    </location>
</feature>
<feature type="disulfide bond" evidence="1">
    <location>
        <begin position="42"/>
        <end position="55"/>
    </location>
</feature>
<feature type="signal peptide" evidence="3">
    <location>
        <begin position="1"/>
        <end position="24"/>
    </location>
</feature>
<dbReference type="SMART" id="SM00208">
    <property type="entry name" value="TNFR"/>
    <property type="match status" value="1"/>
</dbReference>
<evidence type="ECO:0000256" key="1">
    <source>
        <dbReference type="PROSITE-ProRule" id="PRU00206"/>
    </source>
</evidence>
<sequence length="177" mass="19996">MLSVKVTSAYFIFGFLLPFLECFADCPIGSYTEKSTGLCITCSKCVDNQIVREQCTRAKDTVCGPFKEFNTFVQSDRLNGNTYSKKALTIIQRLKSRKSISSVHNENNEVIKADDYVWYHVTILLIALLCFTCIVIVVLVIVAYRTYRRSRGIAINTGEESSEEDRIGLAKSEDYVT</sequence>
<protein>
    <recommendedName>
        <fullName evidence="4">TNFR-Cys domain-containing protein</fullName>
    </recommendedName>
</protein>
<dbReference type="EMBL" id="JAEAOA010001138">
    <property type="protein sequence ID" value="KAK3611616.1"/>
    <property type="molecule type" value="Genomic_DNA"/>
</dbReference>
<dbReference type="Proteomes" id="UP001195483">
    <property type="component" value="Unassembled WGS sequence"/>
</dbReference>
<evidence type="ECO:0000256" key="3">
    <source>
        <dbReference type="SAM" id="SignalP"/>
    </source>
</evidence>
<evidence type="ECO:0000313" key="6">
    <source>
        <dbReference type="Proteomes" id="UP001195483"/>
    </source>
</evidence>
<dbReference type="AlphaFoldDB" id="A0AAE0TJN6"/>
<name>A0AAE0TJN6_9BIVA</name>
<keyword evidence="2" id="KW-0472">Membrane</keyword>
<dbReference type="Pfam" id="PF00020">
    <property type="entry name" value="TNFR_c6"/>
    <property type="match status" value="1"/>
</dbReference>
<reference evidence="5" key="3">
    <citation type="submission" date="2023-05" db="EMBL/GenBank/DDBJ databases">
        <authorList>
            <person name="Smith C.H."/>
        </authorList>
    </citation>
    <scope>NUCLEOTIDE SEQUENCE</scope>
    <source>
        <strain evidence="5">CHS0354</strain>
        <tissue evidence="5">Mantle</tissue>
    </source>
</reference>
<keyword evidence="6" id="KW-1185">Reference proteome</keyword>